<dbReference type="PROSITE" id="PS00018">
    <property type="entry name" value="EF_HAND_1"/>
    <property type="match status" value="1"/>
</dbReference>
<proteinExistence type="predicted"/>
<protein>
    <recommendedName>
        <fullName evidence="8">EF-hand domain-containing protein</fullName>
    </recommendedName>
</protein>
<evidence type="ECO:0000256" key="5">
    <source>
        <dbReference type="ARBA" id="ARBA00023136"/>
    </source>
</evidence>
<feature type="non-terminal residue" evidence="9">
    <location>
        <position position="1"/>
    </location>
</feature>
<feature type="region of interest" description="Disordered" evidence="6">
    <location>
        <begin position="668"/>
        <end position="713"/>
    </location>
</feature>
<keyword evidence="3" id="KW-0106">Calcium</keyword>
<accession>A0A9P6E2I6</accession>
<gene>
    <name evidence="9" type="ORF">BS47DRAFT_1446349</name>
</gene>
<dbReference type="PROSITE" id="PS50222">
    <property type="entry name" value="EF_HAND_2"/>
    <property type="match status" value="1"/>
</dbReference>
<evidence type="ECO:0000256" key="4">
    <source>
        <dbReference type="ARBA" id="ARBA00022989"/>
    </source>
</evidence>
<dbReference type="AlphaFoldDB" id="A0A9P6E2I6"/>
<feature type="transmembrane region" description="Helical" evidence="7">
    <location>
        <begin position="42"/>
        <end position="58"/>
    </location>
</feature>
<evidence type="ECO:0000256" key="7">
    <source>
        <dbReference type="SAM" id="Phobius"/>
    </source>
</evidence>
<dbReference type="InterPro" id="IPR002048">
    <property type="entry name" value="EF_hand_dom"/>
</dbReference>
<evidence type="ECO:0000256" key="3">
    <source>
        <dbReference type="ARBA" id="ARBA00022837"/>
    </source>
</evidence>
<dbReference type="InterPro" id="IPR018247">
    <property type="entry name" value="EF_Hand_1_Ca_BS"/>
</dbReference>
<evidence type="ECO:0000259" key="8">
    <source>
        <dbReference type="PROSITE" id="PS50222"/>
    </source>
</evidence>
<dbReference type="GO" id="GO:0006874">
    <property type="term" value="P:intracellular calcium ion homeostasis"/>
    <property type="evidence" value="ECO:0007669"/>
    <property type="project" value="TreeGrafter"/>
</dbReference>
<evidence type="ECO:0000256" key="1">
    <source>
        <dbReference type="ARBA" id="ARBA00004370"/>
    </source>
</evidence>
<comment type="subcellular location">
    <subcellularLocation>
        <location evidence="1">Membrane</location>
    </subcellularLocation>
</comment>
<evidence type="ECO:0000313" key="9">
    <source>
        <dbReference type="EMBL" id="KAF9520315.1"/>
    </source>
</evidence>
<dbReference type="PANTHER" id="PTHR31323">
    <property type="entry name" value="MECHANOSENSITIVE ION CHANNEL PROTEIN MSY2"/>
    <property type="match status" value="1"/>
</dbReference>
<evidence type="ECO:0000256" key="2">
    <source>
        <dbReference type="ARBA" id="ARBA00022692"/>
    </source>
</evidence>
<reference evidence="9" key="1">
    <citation type="journal article" date="2020" name="Nat. Commun.">
        <title>Large-scale genome sequencing of mycorrhizal fungi provides insights into the early evolution of symbiotic traits.</title>
        <authorList>
            <person name="Miyauchi S."/>
            <person name="Kiss E."/>
            <person name="Kuo A."/>
            <person name="Drula E."/>
            <person name="Kohler A."/>
            <person name="Sanchez-Garcia M."/>
            <person name="Morin E."/>
            <person name="Andreopoulos B."/>
            <person name="Barry K.W."/>
            <person name="Bonito G."/>
            <person name="Buee M."/>
            <person name="Carver A."/>
            <person name="Chen C."/>
            <person name="Cichocki N."/>
            <person name="Clum A."/>
            <person name="Culley D."/>
            <person name="Crous P.W."/>
            <person name="Fauchery L."/>
            <person name="Girlanda M."/>
            <person name="Hayes R.D."/>
            <person name="Keri Z."/>
            <person name="LaButti K."/>
            <person name="Lipzen A."/>
            <person name="Lombard V."/>
            <person name="Magnuson J."/>
            <person name="Maillard F."/>
            <person name="Murat C."/>
            <person name="Nolan M."/>
            <person name="Ohm R.A."/>
            <person name="Pangilinan J."/>
            <person name="Pereira M.F."/>
            <person name="Perotto S."/>
            <person name="Peter M."/>
            <person name="Pfister S."/>
            <person name="Riley R."/>
            <person name="Sitrit Y."/>
            <person name="Stielow J.B."/>
            <person name="Szollosi G."/>
            <person name="Zifcakova L."/>
            <person name="Stursova M."/>
            <person name="Spatafora J.W."/>
            <person name="Tedersoo L."/>
            <person name="Vaario L.M."/>
            <person name="Yamada A."/>
            <person name="Yan M."/>
            <person name="Wang P."/>
            <person name="Xu J."/>
            <person name="Bruns T."/>
            <person name="Baldrian P."/>
            <person name="Vilgalys R."/>
            <person name="Dunand C."/>
            <person name="Henrissat B."/>
            <person name="Grigoriev I.V."/>
            <person name="Hibbett D."/>
            <person name="Nagy L.G."/>
            <person name="Martin F.M."/>
        </authorList>
    </citation>
    <scope>NUCLEOTIDE SEQUENCE</scope>
    <source>
        <strain evidence="9">UP504</strain>
    </source>
</reference>
<feature type="transmembrane region" description="Helical" evidence="7">
    <location>
        <begin position="65"/>
        <end position="86"/>
    </location>
</feature>
<feature type="domain" description="EF-hand" evidence="8">
    <location>
        <begin position="348"/>
        <end position="383"/>
    </location>
</feature>
<evidence type="ECO:0000313" key="10">
    <source>
        <dbReference type="Proteomes" id="UP000886523"/>
    </source>
</evidence>
<feature type="transmembrane region" description="Helical" evidence="7">
    <location>
        <begin position="98"/>
        <end position="128"/>
    </location>
</feature>
<keyword evidence="10" id="KW-1185">Reference proteome</keyword>
<organism evidence="9 10">
    <name type="scientific">Hydnum rufescens UP504</name>
    <dbReference type="NCBI Taxonomy" id="1448309"/>
    <lineage>
        <taxon>Eukaryota</taxon>
        <taxon>Fungi</taxon>
        <taxon>Dikarya</taxon>
        <taxon>Basidiomycota</taxon>
        <taxon>Agaricomycotina</taxon>
        <taxon>Agaricomycetes</taxon>
        <taxon>Cantharellales</taxon>
        <taxon>Hydnaceae</taxon>
        <taxon>Hydnum</taxon>
    </lineage>
</organism>
<dbReference type="InterPro" id="IPR023408">
    <property type="entry name" value="MscS_beta-dom_sf"/>
</dbReference>
<dbReference type="OrthoDB" id="544685at2759"/>
<keyword evidence="2 7" id="KW-0812">Transmembrane</keyword>
<evidence type="ECO:0000256" key="6">
    <source>
        <dbReference type="SAM" id="MobiDB-lite"/>
    </source>
</evidence>
<dbReference type="Pfam" id="PF25886">
    <property type="entry name" value="Msy1"/>
    <property type="match status" value="1"/>
</dbReference>
<comment type="caution">
    <text evidence="9">The sequence shown here is derived from an EMBL/GenBank/DDBJ whole genome shotgun (WGS) entry which is preliminary data.</text>
</comment>
<dbReference type="SUPFAM" id="SSF50182">
    <property type="entry name" value="Sm-like ribonucleoproteins"/>
    <property type="match status" value="1"/>
</dbReference>
<feature type="transmembrane region" description="Helical" evidence="7">
    <location>
        <begin position="187"/>
        <end position="209"/>
    </location>
</feature>
<feature type="transmembrane region" description="Helical" evidence="7">
    <location>
        <begin position="149"/>
        <end position="167"/>
    </location>
</feature>
<dbReference type="Gene3D" id="2.30.30.60">
    <property type="match status" value="1"/>
</dbReference>
<dbReference type="InterPro" id="IPR011992">
    <property type="entry name" value="EF-hand-dom_pair"/>
</dbReference>
<name>A0A9P6E2I6_9AGAM</name>
<keyword evidence="4 7" id="KW-1133">Transmembrane helix</keyword>
<dbReference type="GO" id="GO:0016020">
    <property type="term" value="C:membrane"/>
    <property type="evidence" value="ECO:0007669"/>
    <property type="project" value="UniProtKB-SubCell"/>
</dbReference>
<dbReference type="GO" id="GO:0005262">
    <property type="term" value="F:calcium channel activity"/>
    <property type="evidence" value="ECO:0007669"/>
    <property type="project" value="TreeGrafter"/>
</dbReference>
<dbReference type="InterPro" id="IPR006685">
    <property type="entry name" value="MscS_channel_2nd"/>
</dbReference>
<dbReference type="InterPro" id="IPR010920">
    <property type="entry name" value="LSM_dom_sf"/>
</dbReference>
<dbReference type="SUPFAM" id="SSF47473">
    <property type="entry name" value="EF-hand"/>
    <property type="match status" value="1"/>
</dbReference>
<dbReference type="EMBL" id="MU128912">
    <property type="protein sequence ID" value="KAF9520315.1"/>
    <property type="molecule type" value="Genomic_DNA"/>
</dbReference>
<dbReference type="InterPro" id="IPR058650">
    <property type="entry name" value="Msy1/2-like"/>
</dbReference>
<dbReference type="PANTHER" id="PTHR31323:SF15">
    <property type="entry name" value="MECHANOSENSITIVE ION CHANNEL PROTEIN MSY1"/>
    <property type="match status" value="1"/>
</dbReference>
<feature type="transmembrane region" description="Helical" evidence="7">
    <location>
        <begin position="401"/>
        <end position="421"/>
    </location>
</feature>
<dbReference type="Pfam" id="PF00924">
    <property type="entry name" value="MS_channel_2nd"/>
    <property type="match status" value="1"/>
</dbReference>
<sequence>NSRFSSWGIQKSWEQFDSRNASEANFQFADGDLPKTKACGDYLSLFLVVKIYAFLLNASIVTRWIIFIIPVLILLWIPGILSLTAYPNAGIWHVRLLWWSVWFTVIWVGWWAALAFAMMIPHVLRATLGAAALSLRKYFDWLTAMRRPVALVAWSTAIWVSFNPLIYSRLTPSDANRFPSSKSSLFTVGRLAFGIMLSSIILFFEKYCIQLVAYRFHERSYADRIAEQKRILECLVILYRNSTDMNRSDTLHNPHPSQGGSSLHPGRFLKSALKGVKRTAETTTTAFGNMASEIAGSSVLQPNSPIAMVSAALASTHKSRMLARRIFYSFASPDADRLILGDFSRFFPSREMASSAFEIFDKDENGDVTRDEIEGALVEIHNERKGLAASMKDVDSATRRLNDILMSLYFLLVLLIFAIMLDASVSSLITGAGTFVLGLSWLIGGTAQEGKSIPFLSSIIFLFMKHPFDIGDNIEIDGIPYTVKEIRLLSTVLVDSRGCDVQCPSNVLNTKYIMNRRRSFSCHYSTTFEQIEDLRSRMLTFVKVERRDYLPVFDILVLDLPDQTSMLLKVEIKYKSNWQIGGLKAQRRNKWICALKNALAASKIYGPSGDPDAAVAPQQIALIPYEVAGSPGAGTETPNPLPRSDAAVTLGRTDFDFLDRSGASLPRNAGNIFGMEEGNGVRRPAPGPESGDPYRGSPQSDEGTLRARSVAAPERVMMPAVPSASLRRRRSRCSLGEGLKSIDLRLRFLCYYSARARNF</sequence>
<dbReference type="GO" id="GO:0005509">
    <property type="term" value="F:calcium ion binding"/>
    <property type="evidence" value="ECO:0007669"/>
    <property type="project" value="InterPro"/>
</dbReference>
<keyword evidence="5 7" id="KW-0472">Membrane</keyword>
<dbReference type="Proteomes" id="UP000886523">
    <property type="component" value="Unassembled WGS sequence"/>
</dbReference>